<dbReference type="AlphaFoldDB" id="A0A0F9J2E3"/>
<protein>
    <submittedName>
        <fullName evidence="1">Uncharacterized protein</fullName>
    </submittedName>
</protein>
<proteinExistence type="predicted"/>
<dbReference type="EMBL" id="LAZR01019217">
    <property type="protein sequence ID" value="KKL93337.1"/>
    <property type="molecule type" value="Genomic_DNA"/>
</dbReference>
<comment type="caution">
    <text evidence="1">The sequence shown here is derived from an EMBL/GenBank/DDBJ whole genome shotgun (WGS) entry which is preliminary data.</text>
</comment>
<feature type="non-terminal residue" evidence="1">
    <location>
        <position position="64"/>
    </location>
</feature>
<gene>
    <name evidence="1" type="ORF">LCGC14_1875720</name>
</gene>
<name>A0A0F9J2E3_9ZZZZ</name>
<accession>A0A0F9J2E3</accession>
<organism evidence="1">
    <name type="scientific">marine sediment metagenome</name>
    <dbReference type="NCBI Taxonomy" id="412755"/>
    <lineage>
        <taxon>unclassified sequences</taxon>
        <taxon>metagenomes</taxon>
        <taxon>ecological metagenomes</taxon>
    </lineage>
</organism>
<evidence type="ECO:0000313" key="1">
    <source>
        <dbReference type="EMBL" id="KKL93337.1"/>
    </source>
</evidence>
<sequence length="64" mass="7537">MLKIRITRKGTPLKQIPLNYKKKAELTKMQVRALGIETRDKFREIIRMSKKSPSRGKLEKLIEV</sequence>
<reference evidence="1" key="1">
    <citation type="journal article" date="2015" name="Nature">
        <title>Complex archaea that bridge the gap between prokaryotes and eukaryotes.</title>
        <authorList>
            <person name="Spang A."/>
            <person name="Saw J.H."/>
            <person name="Jorgensen S.L."/>
            <person name="Zaremba-Niedzwiedzka K."/>
            <person name="Martijn J."/>
            <person name="Lind A.E."/>
            <person name="van Eijk R."/>
            <person name="Schleper C."/>
            <person name="Guy L."/>
            <person name="Ettema T.J."/>
        </authorList>
    </citation>
    <scope>NUCLEOTIDE SEQUENCE</scope>
</reference>